<evidence type="ECO:0000256" key="2">
    <source>
        <dbReference type="ARBA" id="ARBA00022643"/>
    </source>
</evidence>
<protein>
    <submittedName>
        <fullName evidence="4">Putative NADPH-quinone reductase (Modulator of drug activity B)</fullName>
    </submittedName>
</protein>
<dbReference type="EMBL" id="CYYU01000001">
    <property type="protein sequence ID" value="CUN41117.1"/>
    <property type="molecule type" value="Genomic_DNA"/>
</dbReference>
<evidence type="ECO:0000313" key="5">
    <source>
        <dbReference type="Proteomes" id="UP000095546"/>
    </source>
</evidence>
<evidence type="ECO:0000313" key="4">
    <source>
        <dbReference type="EMBL" id="CUN41117.1"/>
    </source>
</evidence>
<dbReference type="InterPro" id="IPR005025">
    <property type="entry name" value="FMN_Rdtase-like_dom"/>
</dbReference>
<dbReference type="PANTHER" id="PTHR43278">
    <property type="entry name" value="NAD(P)H-DEPENDENT FMN-CONTAINING OXIDOREDUCTASE YWQN-RELATED"/>
    <property type="match status" value="1"/>
</dbReference>
<dbReference type="PANTHER" id="PTHR43278:SF1">
    <property type="entry name" value="IRON-SULFUR FLAVOPROTEIN MJ1083"/>
    <property type="match status" value="1"/>
</dbReference>
<keyword evidence="1" id="KW-0285">Flavoprotein</keyword>
<dbReference type="OrthoDB" id="9805976at2"/>
<reference evidence="4 5" key="1">
    <citation type="submission" date="2015-09" db="EMBL/GenBank/DDBJ databases">
        <authorList>
            <consortium name="Pathogen Informatics"/>
        </authorList>
    </citation>
    <scope>NUCLEOTIDE SEQUENCE [LARGE SCALE GENOMIC DNA]</scope>
    <source>
        <strain evidence="4 5">2789STDY5608828</strain>
    </source>
</reference>
<accession>A0A173WRK0</accession>
<keyword evidence="2" id="KW-0288">FMN</keyword>
<sequence>MNRREFLKLTGMGAMTVFLSGCGLSALTGQEKNASGVAVHEKGEISGGKAMKIVVITSSPHPHDESTSIYLADRFTKGATQAGHEVFTFGAANSETHPCRGCDQCHMDGPCIWKDDIENALMPKMLEADLLVLTTPLYYFGMSAQLKTIIDRFYSRTGRLHGKKSILMATAYNRDDWTMSALVDHYDTLVRYMEWQDAGKVLGIGCGSRSLVEHSQFGDMAEQMGANL</sequence>
<keyword evidence="5" id="KW-1185">Reference proteome</keyword>
<evidence type="ECO:0000256" key="1">
    <source>
        <dbReference type="ARBA" id="ARBA00022630"/>
    </source>
</evidence>
<name>A0A173WRK0_9FIRM</name>
<organism evidence="4 5">
    <name type="scientific">Mitsuokella jalaludinii</name>
    <dbReference type="NCBI Taxonomy" id="187979"/>
    <lineage>
        <taxon>Bacteria</taxon>
        <taxon>Bacillati</taxon>
        <taxon>Bacillota</taxon>
        <taxon>Negativicutes</taxon>
        <taxon>Selenomonadales</taxon>
        <taxon>Selenomonadaceae</taxon>
        <taxon>Mitsuokella</taxon>
    </lineage>
</organism>
<dbReference type="PROSITE" id="PS51257">
    <property type="entry name" value="PROKAR_LIPOPROTEIN"/>
    <property type="match status" value="1"/>
</dbReference>
<dbReference type="eggNOG" id="COG0655">
    <property type="taxonomic scope" value="Bacteria"/>
</dbReference>
<dbReference type="GO" id="GO:0016491">
    <property type="term" value="F:oxidoreductase activity"/>
    <property type="evidence" value="ECO:0007669"/>
    <property type="project" value="InterPro"/>
</dbReference>
<dbReference type="Pfam" id="PF03358">
    <property type="entry name" value="FMN_red"/>
    <property type="match status" value="1"/>
</dbReference>
<dbReference type="Proteomes" id="UP000095546">
    <property type="component" value="Unassembled WGS sequence"/>
</dbReference>
<feature type="domain" description="NADPH-dependent FMN reductase-like" evidence="3">
    <location>
        <begin position="51"/>
        <end position="174"/>
    </location>
</feature>
<proteinExistence type="predicted"/>
<dbReference type="InterPro" id="IPR029039">
    <property type="entry name" value="Flavoprotein-like_sf"/>
</dbReference>
<evidence type="ECO:0000259" key="3">
    <source>
        <dbReference type="Pfam" id="PF03358"/>
    </source>
</evidence>
<dbReference type="Gene3D" id="3.40.50.360">
    <property type="match status" value="1"/>
</dbReference>
<dbReference type="InterPro" id="IPR051796">
    <property type="entry name" value="ISF_SsuE-like"/>
</dbReference>
<dbReference type="AlphaFoldDB" id="A0A173WRK0"/>
<dbReference type="STRING" id="187979.ERS852385_00348"/>
<gene>
    <name evidence="4" type="ORF">ERS852385_00348</name>
</gene>
<dbReference type="SUPFAM" id="SSF52218">
    <property type="entry name" value="Flavoproteins"/>
    <property type="match status" value="1"/>
</dbReference>